<evidence type="ECO:0000256" key="2">
    <source>
        <dbReference type="SAM" id="MobiDB-lite"/>
    </source>
</evidence>
<feature type="domain" description="Mei2-like C-terminal RNA recognition motif" evidence="3">
    <location>
        <begin position="380"/>
        <end position="476"/>
    </location>
</feature>
<sequence length="537" mass="56593">MHHNQLGLGQSGQQPSETDLQALLRQAASNPGLLQGAPLEQLLQNAASNSVLQTRQLTGGGIGSASTPNLATHYNPAPGGGSPSRTTSSSNLDAPPGLGPAPVLSHVPSNSSIAAGQGLSSAGSLTRQQNAQLEAMLRQTQDPSAGLMQRSMPPRGASYSTGNLAALYSQMGGHGGGMAASGSHPSLQGLVNQGPLFAQGQGQGQMGPGAPGWAGGPLYGSSGHQQQPQPMRLGEAPSGPATWDLQSMQNEQVLRAQLELIKGGLDPSIIPQGLGSGGFLPGGLQGQPQSLVQPGLGRGGLPGLRQNSAPGQGMPPGQSRQAGLGGLERRPSRGLSREEGTGGRLSRRNSNPAAEAERKAQQEKLYALDLERVARGEDPRTTLMIKNIPNKYNQKMLLTTIDESFAGMFDFFYLPIDFKNKCNVGYAFINVVRPNFIIPITQRFDNKKWEKFNSEKVCHISYARIQGKQSLVTHFQNSSLLHEDKRCRPILFESNGDTAGEQEPFPVSGPSVRTGSRGTQRSPPELHTSASAGRLNG</sequence>
<dbReference type="Pfam" id="PF04059">
    <property type="entry name" value="RRM_2"/>
    <property type="match status" value="1"/>
</dbReference>
<accession>A0AAW1TCC4</accession>
<dbReference type="GO" id="GO:0003723">
    <property type="term" value="F:RNA binding"/>
    <property type="evidence" value="ECO:0007669"/>
    <property type="project" value="UniProtKB-KW"/>
</dbReference>
<evidence type="ECO:0000256" key="1">
    <source>
        <dbReference type="ARBA" id="ARBA00022884"/>
    </source>
</evidence>
<dbReference type="SUPFAM" id="SSF54928">
    <property type="entry name" value="RNA-binding domain, RBD"/>
    <property type="match status" value="1"/>
</dbReference>
<feature type="region of interest" description="Disordered" evidence="2">
    <location>
        <begin position="494"/>
        <end position="537"/>
    </location>
</feature>
<proteinExistence type="predicted"/>
<feature type="region of interest" description="Disordered" evidence="2">
    <location>
        <begin position="280"/>
        <end position="361"/>
    </location>
</feature>
<dbReference type="PANTHER" id="PTHR23189">
    <property type="entry name" value="RNA RECOGNITION MOTIF-CONTAINING"/>
    <property type="match status" value="1"/>
</dbReference>
<reference evidence="4 5" key="1">
    <citation type="journal article" date="2024" name="Nat. Commun.">
        <title>Phylogenomics reveals the evolutionary origins of lichenization in chlorophyte algae.</title>
        <authorList>
            <person name="Puginier C."/>
            <person name="Libourel C."/>
            <person name="Otte J."/>
            <person name="Skaloud P."/>
            <person name="Haon M."/>
            <person name="Grisel S."/>
            <person name="Petersen M."/>
            <person name="Berrin J.G."/>
            <person name="Delaux P.M."/>
            <person name="Dal Grande F."/>
            <person name="Keller J."/>
        </authorList>
    </citation>
    <scope>NUCLEOTIDE SEQUENCE [LARGE SCALE GENOMIC DNA]</scope>
    <source>
        <strain evidence="4 5">SAG 2523</strain>
    </source>
</reference>
<feature type="compositionally biased region" description="Low complexity" evidence="2">
    <location>
        <begin position="286"/>
        <end position="295"/>
    </location>
</feature>
<dbReference type="EMBL" id="JALJOV010000121">
    <property type="protein sequence ID" value="KAK9866948.1"/>
    <property type="molecule type" value="Genomic_DNA"/>
</dbReference>
<dbReference type="AlphaFoldDB" id="A0AAW1TCC4"/>
<evidence type="ECO:0000313" key="4">
    <source>
        <dbReference type="EMBL" id="KAK9866948.1"/>
    </source>
</evidence>
<feature type="compositionally biased region" description="Polar residues" evidence="2">
    <location>
        <begin position="107"/>
        <end position="126"/>
    </location>
</feature>
<evidence type="ECO:0000259" key="3">
    <source>
        <dbReference type="Pfam" id="PF04059"/>
    </source>
</evidence>
<keyword evidence="5" id="KW-1185">Reference proteome</keyword>
<dbReference type="InterPro" id="IPR034454">
    <property type="entry name" value="MEI2-like_RRM3"/>
</dbReference>
<feature type="region of interest" description="Disordered" evidence="2">
    <location>
        <begin position="220"/>
        <end position="240"/>
    </location>
</feature>
<gene>
    <name evidence="4" type="ORF">WJX84_002932</name>
</gene>
<keyword evidence="1" id="KW-0694">RNA-binding</keyword>
<name>A0AAW1TCC4_9CHLO</name>
<feature type="compositionally biased region" description="Polar residues" evidence="2">
    <location>
        <begin position="511"/>
        <end position="522"/>
    </location>
</feature>
<dbReference type="CDD" id="cd12531">
    <property type="entry name" value="RRM3_MEI2_like"/>
    <property type="match status" value="1"/>
</dbReference>
<dbReference type="InterPro" id="IPR007201">
    <property type="entry name" value="Mei2-like_Rrm_C"/>
</dbReference>
<feature type="compositionally biased region" description="Basic and acidic residues" evidence="2">
    <location>
        <begin position="327"/>
        <end position="341"/>
    </location>
</feature>
<feature type="region of interest" description="Disordered" evidence="2">
    <location>
        <begin position="58"/>
        <end position="126"/>
    </location>
</feature>
<organism evidence="4 5">
    <name type="scientific">Apatococcus fuscideae</name>
    <dbReference type="NCBI Taxonomy" id="2026836"/>
    <lineage>
        <taxon>Eukaryota</taxon>
        <taxon>Viridiplantae</taxon>
        <taxon>Chlorophyta</taxon>
        <taxon>core chlorophytes</taxon>
        <taxon>Trebouxiophyceae</taxon>
        <taxon>Chlorellales</taxon>
        <taxon>Chlorellaceae</taxon>
        <taxon>Apatococcus</taxon>
    </lineage>
</organism>
<evidence type="ECO:0000313" key="5">
    <source>
        <dbReference type="Proteomes" id="UP001485043"/>
    </source>
</evidence>
<comment type="caution">
    <text evidence="4">The sequence shown here is derived from an EMBL/GenBank/DDBJ whole genome shotgun (WGS) entry which is preliminary data.</text>
</comment>
<protein>
    <recommendedName>
        <fullName evidence="3">Mei2-like C-terminal RNA recognition motif domain-containing protein</fullName>
    </recommendedName>
</protein>
<dbReference type="InterPro" id="IPR035979">
    <property type="entry name" value="RBD_domain_sf"/>
</dbReference>
<dbReference type="Proteomes" id="UP001485043">
    <property type="component" value="Unassembled WGS sequence"/>
</dbReference>